<dbReference type="SUPFAM" id="SSF53850">
    <property type="entry name" value="Periplasmic binding protein-like II"/>
    <property type="match status" value="1"/>
</dbReference>
<evidence type="ECO:0000256" key="3">
    <source>
        <dbReference type="ARBA" id="ARBA00022729"/>
    </source>
</evidence>
<keyword evidence="6" id="KW-1185">Reference proteome</keyword>
<dbReference type="InterPro" id="IPR051455">
    <property type="entry name" value="Bact_solute-bind_prot3"/>
</dbReference>
<comment type="similarity">
    <text evidence="1">Belongs to the bacterial solute-binding protein 3 family.</text>
</comment>
<dbReference type="Gene3D" id="3.40.190.10">
    <property type="entry name" value="Periplasmic binding protein-like II"/>
    <property type="match status" value="2"/>
</dbReference>
<reference evidence="5 6" key="1">
    <citation type="journal article" date="2019" name="Int. J. Syst. Evol. Microbiol.">
        <title>The Global Catalogue of Microorganisms (GCM) 10K type strain sequencing project: providing services to taxonomists for standard genome sequencing and annotation.</title>
        <authorList>
            <consortium name="The Broad Institute Genomics Platform"/>
            <consortium name="The Broad Institute Genome Sequencing Center for Infectious Disease"/>
            <person name="Wu L."/>
            <person name="Ma J."/>
        </authorList>
    </citation>
    <scope>NUCLEOTIDE SEQUENCE [LARGE SCALE GENOMIC DNA]</scope>
    <source>
        <strain evidence="5 6">JCM 10673</strain>
    </source>
</reference>
<evidence type="ECO:0000259" key="4">
    <source>
        <dbReference type="SMART" id="SM00062"/>
    </source>
</evidence>
<dbReference type="RefSeq" id="WP_344050530.1">
    <property type="nucleotide sequence ID" value="NZ_BAAAHG010000027.1"/>
</dbReference>
<evidence type="ECO:0000313" key="5">
    <source>
        <dbReference type="EMBL" id="GAA0917363.1"/>
    </source>
</evidence>
<evidence type="ECO:0000256" key="2">
    <source>
        <dbReference type="ARBA" id="ARBA00022448"/>
    </source>
</evidence>
<keyword evidence="3" id="KW-0732">Signal</keyword>
<protein>
    <submittedName>
        <fullName evidence="5">Amino acid ABC transporter substrate-binding protein</fullName>
    </submittedName>
</protein>
<accession>A0ABN1NVV4</accession>
<dbReference type="Pfam" id="PF00497">
    <property type="entry name" value="SBP_bac_3"/>
    <property type="match status" value="1"/>
</dbReference>
<proteinExistence type="inferred from homology"/>
<dbReference type="EMBL" id="BAAAHG010000027">
    <property type="protein sequence ID" value="GAA0917363.1"/>
    <property type="molecule type" value="Genomic_DNA"/>
</dbReference>
<evidence type="ECO:0000256" key="1">
    <source>
        <dbReference type="ARBA" id="ARBA00010333"/>
    </source>
</evidence>
<dbReference type="SMART" id="SM00062">
    <property type="entry name" value="PBPb"/>
    <property type="match status" value="1"/>
</dbReference>
<name>A0ABN1NVV4_9ACTN</name>
<dbReference type="Proteomes" id="UP001501005">
    <property type="component" value="Unassembled WGS sequence"/>
</dbReference>
<dbReference type="InterPro" id="IPR001638">
    <property type="entry name" value="Solute-binding_3/MltF_N"/>
</dbReference>
<organism evidence="5 6">
    <name type="scientific">Streptomyces thermoalcalitolerans</name>
    <dbReference type="NCBI Taxonomy" id="65605"/>
    <lineage>
        <taxon>Bacteria</taxon>
        <taxon>Bacillati</taxon>
        <taxon>Actinomycetota</taxon>
        <taxon>Actinomycetes</taxon>
        <taxon>Kitasatosporales</taxon>
        <taxon>Streptomycetaceae</taxon>
        <taxon>Streptomyces</taxon>
    </lineage>
</organism>
<feature type="domain" description="Solute-binding protein family 3/N-terminal" evidence="4">
    <location>
        <begin position="20"/>
        <end position="247"/>
    </location>
</feature>
<dbReference type="PANTHER" id="PTHR30085">
    <property type="entry name" value="AMINO ACID ABC TRANSPORTER PERMEASE"/>
    <property type="match status" value="1"/>
</dbReference>
<evidence type="ECO:0000313" key="6">
    <source>
        <dbReference type="Proteomes" id="UP001501005"/>
    </source>
</evidence>
<keyword evidence="2" id="KW-0813">Transport</keyword>
<sequence length="317" mass="33652">MTTVVHRAGATLNTVRERGAVRAVVSQGIRGLSLPDGHGSWRGLDADVARAVAAAALGDPEAVQWLPTDPAQRLTRLVSGDADVATCNLSWTLGREAAHPVLFAGVTCYDGEGFLVRRADGMSSPEQLAGRRVAIQAGTTTADNLAAWFGRRGLRVEPVAYATPAEALAAYADGGCTAYVLDRIALAGARATLPHPEDHVVLETAISREPMALAVRDDDTGWFRVCRWVLQFLIGAENAVREEGGEQRAARTAADLAGGYGPALGLDERWAHRILDAVGTYGDIYERNLGPASGLDVGRFANALWSEGGLHYPLPLH</sequence>
<dbReference type="PANTHER" id="PTHR30085:SF7">
    <property type="entry name" value="AMINO-ACID ABC TRANSPORTER-BINDING PROTEIN YHDW-RELATED"/>
    <property type="match status" value="1"/>
</dbReference>
<gene>
    <name evidence="5" type="ORF">GCM10009549_34230</name>
</gene>
<comment type="caution">
    <text evidence="5">The sequence shown here is derived from an EMBL/GenBank/DDBJ whole genome shotgun (WGS) entry which is preliminary data.</text>
</comment>